<evidence type="ECO:0000256" key="1">
    <source>
        <dbReference type="ARBA" id="ARBA00022801"/>
    </source>
</evidence>
<comment type="caution">
    <text evidence="4">Lacks conserved residue(s) required for the propagation of feature annotation.</text>
</comment>
<dbReference type="SUPFAM" id="SSF52151">
    <property type="entry name" value="FabD/lysophospholipase-like"/>
    <property type="match status" value="1"/>
</dbReference>
<keyword evidence="2 4" id="KW-0442">Lipid degradation</keyword>
<feature type="active site" description="Proton acceptor" evidence="4">
    <location>
        <position position="193"/>
    </location>
</feature>
<dbReference type="Proteomes" id="UP000019760">
    <property type="component" value="Unassembled WGS sequence"/>
</dbReference>
<dbReference type="PANTHER" id="PTHR14226">
    <property type="entry name" value="NEUROPATHY TARGET ESTERASE/SWISS CHEESE D.MELANOGASTER"/>
    <property type="match status" value="1"/>
</dbReference>
<accession>A0A023D8A9</accession>
<evidence type="ECO:0000256" key="4">
    <source>
        <dbReference type="PROSITE-ProRule" id="PRU01161"/>
    </source>
</evidence>
<dbReference type="InterPro" id="IPR016035">
    <property type="entry name" value="Acyl_Trfase/lysoPLipase"/>
</dbReference>
<dbReference type="Pfam" id="PF01734">
    <property type="entry name" value="Patatin"/>
    <property type="match status" value="1"/>
</dbReference>
<evidence type="ECO:0000313" key="6">
    <source>
        <dbReference type="EMBL" id="GAJ30363.1"/>
    </source>
</evidence>
<dbReference type="Gene3D" id="3.40.1090.10">
    <property type="entry name" value="Cytosolic phospholipase A2 catalytic domain"/>
    <property type="match status" value="2"/>
</dbReference>
<dbReference type="EMBL" id="BAND01000123">
    <property type="protein sequence ID" value="GAJ30363.1"/>
    <property type="molecule type" value="Genomic_DNA"/>
</dbReference>
<feature type="short sequence motif" description="GXGXXG" evidence="4">
    <location>
        <begin position="14"/>
        <end position="19"/>
    </location>
</feature>
<proteinExistence type="predicted"/>
<keyword evidence="7" id="KW-1185">Reference proteome</keyword>
<dbReference type="GO" id="GO:0016042">
    <property type="term" value="P:lipid catabolic process"/>
    <property type="evidence" value="ECO:0007669"/>
    <property type="project" value="UniProtKB-UniRule"/>
</dbReference>
<organism evidence="6 7">
    <name type="scientific">Acidomonas methanolica NBRC 104435</name>
    <dbReference type="NCBI Taxonomy" id="1231351"/>
    <lineage>
        <taxon>Bacteria</taxon>
        <taxon>Pseudomonadati</taxon>
        <taxon>Pseudomonadota</taxon>
        <taxon>Alphaproteobacteria</taxon>
        <taxon>Acetobacterales</taxon>
        <taxon>Acetobacteraceae</taxon>
        <taxon>Acidomonas</taxon>
    </lineage>
</organism>
<evidence type="ECO:0000313" key="7">
    <source>
        <dbReference type="Proteomes" id="UP000019760"/>
    </source>
</evidence>
<dbReference type="InterPro" id="IPR050301">
    <property type="entry name" value="NTE"/>
</dbReference>
<feature type="domain" description="PNPLA" evidence="5">
    <location>
        <begin position="10"/>
        <end position="206"/>
    </location>
</feature>
<sequence>MNMPGKERALVLGGGGITGIAWETGVLAGLARGGLDVVASADVIIGTSAGATVAAQITSPMSVSTLYRRQIDGTLAREPDIDLNVRELIARFSGIMTSEPNALHARKAIGALALQHDRVSEAERRALIENRLPSHTWPDRGPDLRLTAIDAHTGLLRVFDARSGVDLVDAVAASCAIAVVWPAVTIAGTRYMDGSFRSATNEDLAQGFRRVLVLQPMNLGATSDVRPLSASSDVHVVRPDEAAVAAMTAFLDPAAAAVSAREGYRQGHDEATRLARMWCP</sequence>
<reference evidence="7" key="1">
    <citation type="journal article" date="2014" name="FEMS Microbiol. Lett.">
        <title>Draft Genomic DNA Sequence of the Facultatively Methylotrophic Bacterium Acidomonas methanolica type strain MB58.</title>
        <authorList>
            <person name="Higashiura N."/>
            <person name="Hadano H."/>
            <person name="Hirakawa H."/>
            <person name="Matsutani M."/>
            <person name="Takabe S."/>
            <person name="Matsushita K."/>
            <person name="Azuma Y."/>
        </authorList>
    </citation>
    <scope>NUCLEOTIDE SEQUENCE [LARGE SCALE GENOMIC DNA]</scope>
    <source>
        <strain evidence="7">MB58</strain>
    </source>
</reference>
<name>A0A023D8A9_ACIMT</name>
<reference evidence="6 7" key="2">
    <citation type="journal article" date="2014" name="FEMS Microbiol. Lett.">
        <title>Draft genomic DNA sequence of the facultatively methylotrophic bacterium Acidomonas methanolica type strain MB58.</title>
        <authorList>
            <person name="Higashiura N."/>
            <person name="Hadano H."/>
            <person name="Hirakawa H."/>
            <person name="Matsutani M."/>
            <person name="Takabe S."/>
            <person name="Matsushita K."/>
            <person name="Azuma Y."/>
        </authorList>
    </citation>
    <scope>NUCLEOTIDE SEQUENCE [LARGE SCALE GENOMIC DNA]</scope>
    <source>
        <strain evidence="6 7">MB58</strain>
    </source>
</reference>
<evidence type="ECO:0000256" key="3">
    <source>
        <dbReference type="ARBA" id="ARBA00023098"/>
    </source>
</evidence>
<keyword evidence="3 4" id="KW-0443">Lipid metabolism</keyword>
<dbReference type="PANTHER" id="PTHR14226:SF57">
    <property type="entry name" value="BLR7027 PROTEIN"/>
    <property type="match status" value="1"/>
</dbReference>
<dbReference type="RefSeq" id="WP_204366705.1">
    <property type="nucleotide sequence ID" value="NZ_BAND01000123.1"/>
</dbReference>
<gene>
    <name evidence="6" type="ORF">Amme_124_008</name>
</gene>
<dbReference type="InterPro" id="IPR002641">
    <property type="entry name" value="PNPLA_dom"/>
</dbReference>
<evidence type="ECO:0000256" key="2">
    <source>
        <dbReference type="ARBA" id="ARBA00022963"/>
    </source>
</evidence>
<dbReference type="PROSITE" id="PS51635">
    <property type="entry name" value="PNPLA"/>
    <property type="match status" value="1"/>
</dbReference>
<feature type="active site" description="Nucleophile" evidence="4">
    <location>
        <position position="48"/>
    </location>
</feature>
<dbReference type="AlphaFoldDB" id="A0A023D8A9"/>
<comment type="caution">
    <text evidence="6">The sequence shown here is derived from an EMBL/GenBank/DDBJ whole genome shotgun (WGS) entry which is preliminary data.</text>
</comment>
<protein>
    <submittedName>
        <fullName evidence="6">Patatin</fullName>
    </submittedName>
</protein>
<dbReference type="GO" id="GO:0016787">
    <property type="term" value="F:hydrolase activity"/>
    <property type="evidence" value="ECO:0007669"/>
    <property type="project" value="UniProtKB-UniRule"/>
</dbReference>
<evidence type="ECO:0000259" key="5">
    <source>
        <dbReference type="PROSITE" id="PS51635"/>
    </source>
</evidence>
<feature type="short sequence motif" description="GXSXG" evidence="4">
    <location>
        <begin position="46"/>
        <end position="50"/>
    </location>
</feature>
<keyword evidence="1 4" id="KW-0378">Hydrolase</keyword>